<proteinExistence type="predicted"/>
<evidence type="ECO:0000313" key="2">
    <source>
        <dbReference type="EMBL" id="CCD33549.1"/>
    </source>
</evidence>
<organism evidence="2 3">
    <name type="scientific">Botryotinia fuckeliana (strain T4)</name>
    <name type="common">Noble rot fungus</name>
    <name type="synonym">Botrytis cinerea</name>
    <dbReference type="NCBI Taxonomy" id="999810"/>
    <lineage>
        <taxon>Eukaryota</taxon>
        <taxon>Fungi</taxon>
        <taxon>Dikarya</taxon>
        <taxon>Ascomycota</taxon>
        <taxon>Pezizomycotina</taxon>
        <taxon>Leotiomycetes</taxon>
        <taxon>Helotiales</taxon>
        <taxon>Sclerotiniaceae</taxon>
        <taxon>Botrytis</taxon>
    </lineage>
</organism>
<name>G2XPK5_BOTF4</name>
<dbReference type="HOGENOM" id="CLU_2637773_0_0_1"/>
<accession>G2XPK5</accession>
<dbReference type="InParanoid" id="G2XPK5"/>
<dbReference type="AlphaFoldDB" id="G2XPK5"/>
<dbReference type="EMBL" id="FQ790249">
    <property type="protein sequence ID" value="CCD33549.1"/>
    <property type="molecule type" value="Genomic_DNA"/>
</dbReference>
<feature type="region of interest" description="Disordered" evidence="1">
    <location>
        <begin position="1"/>
        <end position="22"/>
    </location>
</feature>
<reference evidence="3" key="1">
    <citation type="journal article" date="2011" name="PLoS Genet.">
        <title>Genomic analysis of the necrotrophic fungal pathogens Sclerotinia sclerotiorum and Botrytis cinerea.</title>
        <authorList>
            <person name="Amselem J."/>
            <person name="Cuomo C.A."/>
            <person name="van Kan J.A."/>
            <person name="Viaud M."/>
            <person name="Benito E.P."/>
            <person name="Couloux A."/>
            <person name="Coutinho P.M."/>
            <person name="de Vries R.P."/>
            <person name="Dyer P.S."/>
            <person name="Fillinger S."/>
            <person name="Fournier E."/>
            <person name="Gout L."/>
            <person name="Hahn M."/>
            <person name="Kohn L."/>
            <person name="Lapalu N."/>
            <person name="Plummer K.M."/>
            <person name="Pradier J.M."/>
            <person name="Quevillon E."/>
            <person name="Sharon A."/>
            <person name="Simon A."/>
            <person name="ten Have A."/>
            <person name="Tudzynski B."/>
            <person name="Tudzynski P."/>
            <person name="Wincker P."/>
            <person name="Andrew M."/>
            <person name="Anthouard V."/>
            <person name="Beever R.E."/>
            <person name="Beffa R."/>
            <person name="Benoit I."/>
            <person name="Bouzid O."/>
            <person name="Brault B."/>
            <person name="Chen Z."/>
            <person name="Choquer M."/>
            <person name="Collemare J."/>
            <person name="Cotton P."/>
            <person name="Danchin E.G."/>
            <person name="Da Silva C."/>
            <person name="Gautier A."/>
            <person name="Giraud C."/>
            <person name="Giraud T."/>
            <person name="Gonzalez C."/>
            <person name="Grossetete S."/>
            <person name="Guldener U."/>
            <person name="Henrissat B."/>
            <person name="Howlett B.J."/>
            <person name="Kodira C."/>
            <person name="Kretschmer M."/>
            <person name="Lappartient A."/>
            <person name="Leroch M."/>
            <person name="Levis C."/>
            <person name="Mauceli E."/>
            <person name="Neuveglise C."/>
            <person name="Oeser B."/>
            <person name="Pearson M."/>
            <person name="Poulain J."/>
            <person name="Poussereau N."/>
            <person name="Quesneville H."/>
            <person name="Rascle C."/>
            <person name="Schumacher J."/>
            <person name="Segurens B."/>
            <person name="Sexton A."/>
            <person name="Silva E."/>
            <person name="Sirven C."/>
            <person name="Soanes D.M."/>
            <person name="Talbot N.J."/>
            <person name="Templeton M."/>
            <person name="Yandava C."/>
            <person name="Yarden O."/>
            <person name="Zeng Q."/>
            <person name="Rollins J.A."/>
            <person name="Lebrun M.H."/>
            <person name="Dickman M."/>
        </authorList>
    </citation>
    <scope>NUCLEOTIDE SEQUENCE [LARGE SCALE GENOMIC DNA]</scope>
    <source>
        <strain evidence="3">T4</strain>
    </source>
</reference>
<evidence type="ECO:0000256" key="1">
    <source>
        <dbReference type="SAM" id="MobiDB-lite"/>
    </source>
</evidence>
<feature type="region of interest" description="Disordered" evidence="1">
    <location>
        <begin position="38"/>
        <end position="77"/>
    </location>
</feature>
<sequence length="77" mass="9116">MPMMNFTVHHHSLTMPSQMTRSRRKYLELRTTTPYWMPSPPPERLYDTKYSIPSQSPQQSPRKARRASVPLTHGAFW</sequence>
<gene>
    <name evidence="2" type="ORF">BofuT4_uP072280.1</name>
</gene>
<protein>
    <submittedName>
        <fullName evidence="2">Uncharacterized protein</fullName>
    </submittedName>
</protein>
<evidence type="ECO:0000313" key="3">
    <source>
        <dbReference type="Proteomes" id="UP000008177"/>
    </source>
</evidence>
<dbReference type="Proteomes" id="UP000008177">
    <property type="component" value="Unplaced contigs"/>
</dbReference>